<dbReference type="AlphaFoldDB" id="A0A8S1E9U8"/>
<evidence type="ECO:0000313" key="2">
    <source>
        <dbReference type="EMBL" id="CAB3397566.1"/>
    </source>
</evidence>
<proteinExistence type="predicted"/>
<dbReference type="InterPro" id="IPR009924">
    <property type="entry name" value="DUF1459"/>
</dbReference>
<dbReference type="Gene3D" id="2.20.100.10">
    <property type="entry name" value="Thrombospondin type-1 (TSP1) repeat"/>
    <property type="match status" value="1"/>
</dbReference>
<dbReference type="EMBL" id="CADEPM010000001">
    <property type="protein sequence ID" value="CAB3397566.1"/>
    <property type="molecule type" value="Genomic_DNA"/>
</dbReference>
<sequence length="377" mass="40907">MSAKTSLRNSLVAAYSDANHHSNVYYKTLCLRHSPYAMLSTALFVVLLISFAGAQNCPACPANGIWSSWTNVGTCATTCGACSTVSRTRKCISDEIGCPCTGPTESVEVCGTQACNFPRVRANSVDCCQGSPKLHGNLYHCVPPPEKNTLPCCPAGGYWTNWSKFTKTPSRIEWTRTRKCLSANHGCPCTGESMERLNKCPCKKPSVVPSSDTRCQKLAQLAGKLPVDESRRPVMIERPSNCEAYTVYEFSNFRRQFIYNGTYDSTRGEVDVCYIDDKGNAVFDYESYVWGVTENGAIGKVCILAALVAIVALFGCGESQYVYPAAAAAALPAYYPSYYGAAYYGYAAPAYYAWGSNKGAAPAPRQAPVKPTLTTDN</sequence>
<organism evidence="2 3">
    <name type="scientific">Caenorhabditis bovis</name>
    <dbReference type="NCBI Taxonomy" id="2654633"/>
    <lineage>
        <taxon>Eukaryota</taxon>
        <taxon>Metazoa</taxon>
        <taxon>Ecdysozoa</taxon>
        <taxon>Nematoda</taxon>
        <taxon>Chromadorea</taxon>
        <taxon>Rhabditida</taxon>
        <taxon>Rhabditina</taxon>
        <taxon>Rhabditomorpha</taxon>
        <taxon>Rhabditoidea</taxon>
        <taxon>Rhabditidae</taxon>
        <taxon>Peloderinae</taxon>
        <taxon>Caenorhabditis</taxon>
    </lineage>
</organism>
<keyword evidence="1" id="KW-0472">Membrane</keyword>
<protein>
    <submittedName>
        <fullName evidence="2">Uncharacterized protein</fullName>
    </submittedName>
</protein>
<accession>A0A8S1E9U8</accession>
<dbReference type="OrthoDB" id="5774685at2759"/>
<dbReference type="Pfam" id="PF07312">
    <property type="entry name" value="DUF1459"/>
    <property type="match status" value="1"/>
</dbReference>
<name>A0A8S1E9U8_9PELO</name>
<dbReference type="PANTHER" id="PTHR31936">
    <property type="entry name" value="PROTEIN CBG18744"/>
    <property type="match status" value="1"/>
</dbReference>
<dbReference type="SUPFAM" id="SSF82895">
    <property type="entry name" value="TSP-1 type 1 repeat"/>
    <property type="match status" value="1"/>
</dbReference>
<dbReference type="Proteomes" id="UP000494206">
    <property type="component" value="Unassembled WGS sequence"/>
</dbReference>
<comment type="caution">
    <text evidence="2">The sequence shown here is derived from an EMBL/GenBank/DDBJ whole genome shotgun (WGS) entry which is preliminary data.</text>
</comment>
<keyword evidence="1" id="KW-0812">Transmembrane</keyword>
<dbReference type="PANTHER" id="PTHR31936:SF2">
    <property type="entry name" value="FLO11 DOMAIN-CONTAINING PROTEIN"/>
    <property type="match status" value="1"/>
</dbReference>
<evidence type="ECO:0000256" key="1">
    <source>
        <dbReference type="SAM" id="Phobius"/>
    </source>
</evidence>
<dbReference type="InterPro" id="IPR036383">
    <property type="entry name" value="TSP1_rpt_sf"/>
</dbReference>
<dbReference type="PROSITE" id="PS50092">
    <property type="entry name" value="TSP1"/>
    <property type="match status" value="1"/>
</dbReference>
<keyword evidence="1" id="KW-1133">Transmembrane helix</keyword>
<reference evidence="2 3" key="1">
    <citation type="submission" date="2020-04" db="EMBL/GenBank/DDBJ databases">
        <authorList>
            <person name="Laetsch R D."/>
            <person name="Stevens L."/>
            <person name="Kumar S."/>
            <person name="Blaxter L. M."/>
        </authorList>
    </citation>
    <scope>NUCLEOTIDE SEQUENCE [LARGE SCALE GENOMIC DNA]</scope>
</reference>
<keyword evidence="3" id="KW-1185">Reference proteome</keyword>
<feature type="transmembrane region" description="Helical" evidence="1">
    <location>
        <begin position="36"/>
        <end position="54"/>
    </location>
</feature>
<gene>
    <name evidence="2" type="ORF">CBOVIS_LOCUS957</name>
</gene>
<dbReference type="InterPro" id="IPR000884">
    <property type="entry name" value="TSP1_rpt"/>
</dbReference>
<evidence type="ECO:0000313" key="3">
    <source>
        <dbReference type="Proteomes" id="UP000494206"/>
    </source>
</evidence>